<feature type="compositionally biased region" description="Basic residues" evidence="1">
    <location>
        <begin position="219"/>
        <end position="232"/>
    </location>
</feature>
<dbReference type="Proteomes" id="UP000198937">
    <property type="component" value="Unassembled WGS sequence"/>
</dbReference>
<sequence>MSNAGYDEYMDFLADQAAVAQARVDSLPPSGGQQALISLDNAVRARTDLDPNVRNMLTNALAYTGQAYGYEDNRLGLDQVLSTLQRHNLTGDPLYQQATGVRQRLVAEHDARTNWDPADYRGPALTSEAAGWGSPAGTSPFWSTHLDPTFPPPQAPRPWAGPPLPLPPLPPGAQPLSAEEVAALEASRSVAEAAAGRSRRGATGGAAPTSSATREHHGREHHRRSGNQSHRP</sequence>
<proteinExistence type="predicted"/>
<dbReference type="STRING" id="683228.GA0070617_0625"/>
<feature type="compositionally biased region" description="Low complexity" evidence="1">
    <location>
        <begin position="174"/>
        <end position="196"/>
    </location>
</feature>
<feature type="region of interest" description="Disordered" evidence="1">
    <location>
        <begin position="115"/>
        <end position="232"/>
    </location>
</feature>
<dbReference type="AlphaFoldDB" id="A0A1C6U0L0"/>
<evidence type="ECO:0000256" key="1">
    <source>
        <dbReference type="SAM" id="MobiDB-lite"/>
    </source>
</evidence>
<protein>
    <submittedName>
        <fullName evidence="2">Uncharacterized protein</fullName>
    </submittedName>
</protein>
<evidence type="ECO:0000313" key="2">
    <source>
        <dbReference type="EMBL" id="SCL47576.1"/>
    </source>
</evidence>
<feature type="compositionally biased region" description="Pro residues" evidence="1">
    <location>
        <begin position="149"/>
        <end position="173"/>
    </location>
</feature>
<accession>A0A1C6U0L0</accession>
<dbReference type="EMBL" id="FMIA01000002">
    <property type="protein sequence ID" value="SCL47576.1"/>
    <property type="molecule type" value="Genomic_DNA"/>
</dbReference>
<evidence type="ECO:0000313" key="3">
    <source>
        <dbReference type="Proteomes" id="UP000198937"/>
    </source>
</evidence>
<dbReference type="RefSeq" id="WP_139135561.1">
    <property type="nucleotide sequence ID" value="NZ_BMMJ01000006.1"/>
</dbReference>
<name>A0A1C6U0L0_9ACTN</name>
<keyword evidence="3" id="KW-1185">Reference proteome</keyword>
<gene>
    <name evidence="2" type="ORF">GA0070617_0625</name>
</gene>
<reference evidence="2 3" key="1">
    <citation type="submission" date="2016-06" db="EMBL/GenBank/DDBJ databases">
        <authorList>
            <person name="Kjaerup R.B."/>
            <person name="Dalgaard T.S."/>
            <person name="Juul-Madsen H.R."/>
        </authorList>
    </citation>
    <scope>NUCLEOTIDE SEQUENCE [LARGE SCALE GENOMIC DNA]</scope>
    <source>
        <strain evidence="2 3">DSM 45577</strain>
    </source>
</reference>
<organism evidence="2 3">
    <name type="scientific">Micromonospora yangpuensis</name>
    <dbReference type="NCBI Taxonomy" id="683228"/>
    <lineage>
        <taxon>Bacteria</taxon>
        <taxon>Bacillati</taxon>
        <taxon>Actinomycetota</taxon>
        <taxon>Actinomycetes</taxon>
        <taxon>Micromonosporales</taxon>
        <taxon>Micromonosporaceae</taxon>
        <taxon>Micromonospora</taxon>
    </lineage>
</organism>